<evidence type="ECO:0000256" key="5">
    <source>
        <dbReference type="ARBA" id="ARBA00022989"/>
    </source>
</evidence>
<comment type="similarity">
    <text evidence="2">Belongs to the V-ATPase proteolipid subunit family.</text>
</comment>
<keyword evidence="4 8" id="KW-0812">Transmembrane</keyword>
<evidence type="ECO:0000256" key="1">
    <source>
        <dbReference type="ARBA" id="ARBA00004141"/>
    </source>
</evidence>
<evidence type="ECO:0000256" key="7">
    <source>
        <dbReference type="ARBA" id="ARBA00023136"/>
    </source>
</evidence>
<dbReference type="GO" id="GO:0046961">
    <property type="term" value="F:proton-transporting ATPase activity, rotational mechanism"/>
    <property type="evidence" value="ECO:0007669"/>
    <property type="project" value="InterPro"/>
</dbReference>
<dbReference type="Pfam" id="PF00137">
    <property type="entry name" value="ATP-synt_C"/>
    <property type="match status" value="1"/>
</dbReference>
<name>A0A644TWA4_9ZZZZ</name>
<dbReference type="InterPro" id="IPR000245">
    <property type="entry name" value="ATPase_proteolipid_csu"/>
</dbReference>
<dbReference type="GO" id="GO:0033179">
    <property type="term" value="C:proton-transporting V-type ATPase, V0 domain"/>
    <property type="evidence" value="ECO:0007669"/>
    <property type="project" value="InterPro"/>
</dbReference>
<evidence type="ECO:0000259" key="9">
    <source>
        <dbReference type="Pfam" id="PF00137"/>
    </source>
</evidence>
<dbReference type="InterPro" id="IPR002379">
    <property type="entry name" value="ATPase_proteolipid_c-like_dom"/>
</dbReference>
<comment type="caution">
    <text evidence="10">The sequence shown here is derived from an EMBL/GenBank/DDBJ whole genome shotgun (WGS) entry which is preliminary data.</text>
</comment>
<proteinExistence type="inferred from homology"/>
<organism evidence="10">
    <name type="scientific">bioreactor metagenome</name>
    <dbReference type="NCBI Taxonomy" id="1076179"/>
    <lineage>
        <taxon>unclassified sequences</taxon>
        <taxon>metagenomes</taxon>
        <taxon>ecological metagenomes</taxon>
    </lineage>
</organism>
<comment type="subcellular location">
    <subcellularLocation>
        <location evidence="1">Membrane</location>
        <topology evidence="1">Multi-pass membrane protein</topology>
    </subcellularLocation>
</comment>
<evidence type="ECO:0000256" key="3">
    <source>
        <dbReference type="ARBA" id="ARBA00022448"/>
    </source>
</evidence>
<dbReference type="InterPro" id="IPR038662">
    <property type="entry name" value="ATP_synth_F0_csu_sf"/>
</dbReference>
<feature type="transmembrane region" description="Helical" evidence="8">
    <location>
        <begin position="115"/>
        <end position="137"/>
    </location>
</feature>
<keyword evidence="6" id="KW-0406">Ion transport</keyword>
<dbReference type="AlphaFoldDB" id="A0A644TWA4"/>
<keyword evidence="3" id="KW-0813">Transport</keyword>
<evidence type="ECO:0000313" key="10">
    <source>
        <dbReference type="EMBL" id="MPL70482.1"/>
    </source>
</evidence>
<keyword evidence="7 8" id="KW-0472">Membrane</keyword>
<dbReference type="CDD" id="cd18120">
    <property type="entry name" value="ATP-synt_Vo_Ao_c"/>
    <property type="match status" value="1"/>
</dbReference>
<evidence type="ECO:0000256" key="6">
    <source>
        <dbReference type="ARBA" id="ARBA00023065"/>
    </source>
</evidence>
<reference evidence="10" key="1">
    <citation type="submission" date="2019-08" db="EMBL/GenBank/DDBJ databases">
        <authorList>
            <person name="Kucharzyk K."/>
            <person name="Murdoch R.W."/>
            <person name="Higgins S."/>
            <person name="Loffler F."/>
        </authorList>
    </citation>
    <scope>NUCLEOTIDE SEQUENCE</scope>
</reference>
<feature type="domain" description="V-ATPase proteolipid subunit C-like" evidence="9">
    <location>
        <begin position="77"/>
        <end position="136"/>
    </location>
</feature>
<dbReference type="SUPFAM" id="SSF81333">
    <property type="entry name" value="F1F0 ATP synthase subunit C"/>
    <property type="match status" value="1"/>
</dbReference>
<protein>
    <recommendedName>
        <fullName evidence="9">V-ATPase proteolipid subunit C-like domain-containing protein</fullName>
    </recommendedName>
</protein>
<dbReference type="EMBL" id="VSSQ01000053">
    <property type="protein sequence ID" value="MPL70482.1"/>
    <property type="molecule type" value="Genomic_DNA"/>
</dbReference>
<accession>A0A644TWA4</accession>
<dbReference type="InterPro" id="IPR035921">
    <property type="entry name" value="F/V-ATP_Csub_sf"/>
</dbReference>
<keyword evidence="5 8" id="KW-1133">Transmembrane helix</keyword>
<sequence length="140" mass="13788">MSEKRAFKARAMSIGSLTILLGVALALATVGNVFGQSADQGLDQQAANQTVLPQGGAEAASAAQVSARSEVQKYGLIAAAAAFGLGAIGAGIAIGNVGSAAMGAIGEKPEIASQALIFVALAEGLVVFGFITALMILGKV</sequence>
<evidence type="ECO:0000256" key="2">
    <source>
        <dbReference type="ARBA" id="ARBA00007296"/>
    </source>
</evidence>
<evidence type="ECO:0000256" key="8">
    <source>
        <dbReference type="SAM" id="Phobius"/>
    </source>
</evidence>
<evidence type="ECO:0000256" key="4">
    <source>
        <dbReference type="ARBA" id="ARBA00022692"/>
    </source>
</evidence>
<gene>
    <name evidence="10" type="ORF">SDC9_16238</name>
</gene>
<dbReference type="Gene3D" id="1.20.20.10">
    <property type="entry name" value="F1F0 ATP synthase subunit C"/>
    <property type="match status" value="1"/>
</dbReference>
<dbReference type="PRINTS" id="PR00122">
    <property type="entry name" value="VACATPASE"/>
</dbReference>
<feature type="transmembrane region" description="Helical" evidence="8">
    <location>
        <begin position="74"/>
        <end position="94"/>
    </location>
</feature>